<feature type="region of interest" description="Disordered" evidence="11">
    <location>
        <begin position="290"/>
        <end position="315"/>
    </location>
</feature>
<feature type="transmembrane region" description="Helical" evidence="12">
    <location>
        <begin position="128"/>
        <end position="153"/>
    </location>
</feature>
<dbReference type="InterPro" id="IPR037294">
    <property type="entry name" value="ABC_BtuC-like"/>
</dbReference>
<keyword evidence="6" id="KW-0547">Nucleotide-binding</keyword>
<evidence type="ECO:0000256" key="8">
    <source>
        <dbReference type="ARBA" id="ARBA00022989"/>
    </source>
</evidence>
<feature type="domain" description="ABC transporter" evidence="13">
    <location>
        <begin position="317"/>
        <end position="546"/>
    </location>
</feature>
<keyword evidence="9 12" id="KW-0472">Membrane</keyword>
<dbReference type="PANTHER" id="PTHR42734:SF5">
    <property type="entry name" value="IRON TRANSPORT SYSTEM ATP-BINDING PROTEIN HI_0361-RELATED"/>
    <property type="match status" value="1"/>
</dbReference>
<dbReference type="PANTHER" id="PTHR42734">
    <property type="entry name" value="METAL TRANSPORT SYSTEM ATP-BINDING PROTEIN TM_0124-RELATED"/>
    <property type="match status" value="1"/>
</dbReference>
<dbReference type="SUPFAM" id="SSF52540">
    <property type="entry name" value="P-loop containing nucleoside triphosphate hydrolases"/>
    <property type="match status" value="1"/>
</dbReference>
<sequence length="569" mass="58100">MPTPPAPELLWSDPLARSAATTTLLACLALATLGVWVVLWRAAFFAHASSSLAFPAAVAGSALGAPVALTAGVLAGAYASIIALSSDEERAPQGGFPDATTALAVVAAFAVGVIAASELNSGAGIDALLFGSVLAAGGGAQLGLALLAVAVLAAHSLLARGWLAIAFDPPAARALGVPVRTLRVSCLVAVAVSIAAAIPALGTLLTPALATLPAAAARISRDQLRGLAPLAVALALAAATFGVYTSFWLDLPPGPSVAIAAVTAYALCATLRRVGGAAIKGKSRRARANAADVRAPTSGAARAASGGPRAASSQKGVRGEPLVVAEALTLGYEGVAALSDVTFELAAGEAVAVIGPNGSGKTTLLRALVGELKPLGGRLEVRERPAYLPQASRPRSEIPLTALDVALMGTMAGRRLPARPRRTDRKRALAALAAVDMEAFADRRFALLSGGQRQRVLLARALAQGSRLLLLDEPLAPIDPGAAAEIEDLLLTLRDRGHALLVATHDLESARRFDRVLCLNRRLIACGPPERVLVTDVLAATYGRELLIVEGESGQRRAVAAPHRHAREP</sequence>
<comment type="similarity">
    <text evidence="3 10">Belongs to the ABC-3 integral membrane protein family.</text>
</comment>
<evidence type="ECO:0000256" key="9">
    <source>
        <dbReference type="ARBA" id="ARBA00023136"/>
    </source>
</evidence>
<dbReference type="InterPro" id="IPR001626">
    <property type="entry name" value="ABC_TroCD"/>
</dbReference>
<name>A0A1H6FRQ2_THEAL</name>
<evidence type="ECO:0000256" key="5">
    <source>
        <dbReference type="ARBA" id="ARBA00022692"/>
    </source>
</evidence>
<dbReference type="AlphaFoldDB" id="A0A1H6FRQ2"/>
<dbReference type="GO" id="GO:0055085">
    <property type="term" value="P:transmembrane transport"/>
    <property type="evidence" value="ECO:0007669"/>
    <property type="project" value="InterPro"/>
</dbReference>
<dbReference type="Pfam" id="PF00005">
    <property type="entry name" value="ABC_tran"/>
    <property type="match status" value="1"/>
</dbReference>
<dbReference type="Gene3D" id="3.40.50.300">
    <property type="entry name" value="P-loop containing nucleotide triphosphate hydrolases"/>
    <property type="match status" value="1"/>
</dbReference>
<evidence type="ECO:0000259" key="13">
    <source>
        <dbReference type="PROSITE" id="PS50893"/>
    </source>
</evidence>
<dbReference type="Gene3D" id="1.10.3470.10">
    <property type="entry name" value="ABC transporter involved in vitamin B12 uptake, BtuC"/>
    <property type="match status" value="1"/>
</dbReference>
<feature type="transmembrane region" description="Helical" evidence="12">
    <location>
        <begin position="227"/>
        <end position="249"/>
    </location>
</feature>
<dbReference type="SMART" id="SM00382">
    <property type="entry name" value="AAA"/>
    <property type="match status" value="1"/>
</dbReference>
<evidence type="ECO:0000256" key="10">
    <source>
        <dbReference type="RuleBase" id="RU003943"/>
    </source>
</evidence>
<dbReference type="GO" id="GO:0005524">
    <property type="term" value="F:ATP binding"/>
    <property type="evidence" value="ECO:0007669"/>
    <property type="project" value="UniProtKB-KW"/>
</dbReference>
<evidence type="ECO:0000256" key="7">
    <source>
        <dbReference type="ARBA" id="ARBA00022840"/>
    </source>
</evidence>
<evidence type="ECO:0000256" key="11">
    <source>
        <dbReference type="SAM" id="MobiDB-lite"/>
    </source>
</evidence>
<evidence type="ECO:0000256" key="12">
    <source>
        <dbReference type="SAM" id="Phobius"/>
    </source>
</evidence>
<comment type="subcellular location">
    <subcellularLocation>
        <location evidence="10">Cell membrane</location>
        <topology evidence="10">Multi-pass membrane protein</topology>
    </subcellularLocation>
    <subcellularLocation>
        <location evidence="1">Membrane</location>
        <topology evidence="1">Multi-pass membrane protein</topology>
    </subcellularLocation>
</comment>
<keyword evidence="15" id="KW-1185">Reference proteome</keyword>
<dbReference type="RefSeq" id="WP_093116974.1">
    <property type="nucleotide sequence ID" value="NZ_FNWJ01000001.1"/>
</dbReference>
<dbReference type="InterPro" id="IPR027417">
    <property type="entry name" value="P-loop_NTPase"/>
</dbReference>
<dbReference type="Pfam" id="PF00950">
    <property type="entry name" value="ABC-3"/>
    <property type="match status" value="1"/>
</dbReference>
<comment type="similarity">
    <text evidence="2">Belongs to the ABC transporter superfamily.</text>
</comment>
<keyword evidence="5 10" id="KW-0812">Transmembrane</keyword>
<dbReference type="EMBL" id="FNWJ01000001">
    <property type="protein sequence ID" value="SEH12543.1"/>
    <property type="molecule type" value="Genomic_DNA"/>
</dbReference>
<dbReference type="GO" id="GO:0016887">
    <property type="term" value="F:ATP hydrolysis activity"/>
    <property type="evidence" value="ECO:0007669"/>
    <property type="project" value="InterPro"/>
</dbReference>
<accession>A0A1H6FRQ2</accession>
<dbReference type="Proteomes" id="UP000222056">
    <property type="component" value="Unassembled WGS sequence"/>
</dbReference>
<keyword evidence="8 12" id="KW-1133">Transmembrane helix</keyword>
<feature type="transmembrane region" description="Helical" evidence="12">
    <location>
        <begin position="52"/>
        <end position="79"/>
    </location>
</feature>
<dbReference type="InterPro" id="IPR017871">
    <property type="entry name" value="ABC_transporter-like_CS"/>
</dbReference>
<keyword evidence="7" id="KW-0067">ATP-binding</keyword>
<evidence type="ECO:0000256" key="4">
    <source>
        <dbReference type="ARBA" id="ARBA00022448"/>
    </source>
</evidence>
<reference evidence="15" key="1">
    <citation type="submission" date="2016-10" db="EMBL/GenBank/DDBJ databases">
        <authorList>
            <person name="Varghese N."/>
            <person name="Submissions S."/>
        </authorList>
    </citation>
    <scope>NUCLEOTIDE SEQUENCE [LARGE SCALE GENOMIC DNA]</scope>
    <source>
        <strain evidence="15">ATCC 35263</strain>
    </source>
</reference>
<dbReference type="InterPro" id="IPR003593">
    <property type="entry name" value="AAA+_ATPase"/>
</dbReference>
<feature type="transmembrane region" description="Helical" evidence="12">
    <location>
        <begin position="99"/>
        <end position="116"/>
    </location>
</feature>
<organism evidence="14 15">
    <name type="scientific">Thermoleophilum album</name>
    <dbReference type="NCBI Taxonomy" id="29539"/>
    <lineage>
        <taxon>Bacteria</taxon>
        <taxon>Bacillati</taxon>
        <taxon>Actinomycetota</taxon>
        <taxon>Thermoleophilia</taxon>
        <taxon>Thermoleophilales</taxon>
        <taxon>Thermoleophilaceae</taxon>
        <taxon>Thermoleophilum</taxon>
    </lineage>
</organism>
<dbReference type="SUPFAM" id="SSF81345">
    <property type="entry name" value="ABC transporter involved in vitamin B12 uptake, BtuC"/>
    <property type="match status" value="1"/>
</dbReference>
<feature type="transmembrane region" description="Helical" evidence="12">
    <location>
        <begin position="20"/>
        <end position="40"/>
    </location>
</feature>
<protein>
    <submittedName>
        <fullName evidence="14">ABC-type Mn2+/Zn2+ transport system, ATPase component</fullName>
    </submittedName>
</protein>
<gene>
    <name evidence="14" type="ORF">SAMN02745716_1125</name>
</gene>
<dbReference type="GO" id="GO:0043190">
    <property type="term" value="C:ATP-binding cassette (ABC) transporter complex"/>
    <property type="evidence" value="ECO:0007669"/>
    <property type="project" value="InterPro"/>
</dbReference>
<dbReference type="STRING" id="29539.SAMN02745716_1125"/>
<dbReference type="PROSITE" id="PS50893">
    <property type="entry name" value="ABC_TRANSPORTER_2"/>
    <property type="match status" value="1"/>
</dbReference>
<evidence type="ECO:0000313" key="14">
    <source>
        <dbReference type="EMBL" id="SEH12543.1"/>
    </source>
</evidence>
<evidence type="ECO:0000313" key="15">
    <source>
        <dbReference type="Proteomes" id="UP000222056"/>
    </source>
</evidence>
<dbReference type="InterPro" id="IPR003439">
    <property type="entry name" value="ABC_transporter-like_ATP-bd"/>
</dbReference>
<feature type="compositionally biased region" description="Low complexity" evidence="11">
    <location>
        <begin position="290"/>
        <end position="313"/>
    </location>
</feature>
<keyword evidence="4 10" id="KW-0813">Transport</keyword>
<dbReference type="OrthoDB" id="3282096at2"/>
<feature type="transmembrane region" description="Helical" evidence="12">
    <location>
        <begin position="187"/>
        <end position="215"/>
    </location>
</feature>
<dbReference type="PROSITE" id="PS00211">
    <property type="entry name" value="ABC_TRANSPORTER_1"/>
    <property type="match status" value="1"/>
</dbReference>
<evidence type="ECO:0000256" key="2">
    <source>
        <dbReference type="ARBA" id="ARBA00005417"/>
    </source>
</evidence>
<evidence type="ECO:0000256" key="1">
    <source>
        <dbReference type="ARBA" id="ARBA00004141"/>
    </source>
</evidence>
<proteinExistence type="inferred from homology"/>
<evidence type="ECO:0000256" key="3">
    <source>
        <dbReference type="ARBA" id="ARBA00008034"/>
    </source>
</evidence>
<evidence type="ECO:0000256" key="6">
    <source>
        <dbReference type="ARBA" id="ARBA00022741"/>
    </source>
</evidence>
<feature type="transmembrane region" description="Helical" evidence="12">
    <location>
        <begin position="255"/>
        <end position="275"/>
    </location>
</feature>
<dbReference type="InterPro" id="IPR050153">
    <property type="entry name" value="Metal_Ion_Import_ABC"/>
</dbReference>